<dbReference type="STRING" id="1231657.A0A1Y1YQI9"/>
<dbReference type="InterPro" id="IPR036864">
    <property type="entry name" value="Zn2-C6_fun-type_DNA-bd_sf"/>
</dbReference>
<dbReference type="InterPro" id="IPR001138">
    <property type="entry name" value="Zn2Cys6_DnaBD"/>
</dbReference>
<evidence type="ECO:0000313" key="4">
    <source>
        <dbReference type="Proteomes" id="UP000193144"/>
    </source>
</evidence>
<name>A0A1Y1YQI9_9PLEO</name>
<dbReference type="Proteomes" id="UP000193144">
    <property type="component" value="Unassembled WGS sequence"/>
</dbReference>
<feature type="domain" description="Zn(2)-C6 fungal-type" evidence="2">
    <location>
        <begin position="9"/>
        <end position="37"/>
    </location>
</feature>
<dbReference type="OrthoDB" id="3525185at2759"/>
<dbReference type="GO" id="GO:0008270">
    <property type="term" value="F:zinc ion binding"/>
    <property type="evidence" value="ECO:0007669"/>
    <property type="project" value="InterPro"/>
</dbReference>
<dbReference type="PROSITE" id="PS50048">
    <property type="entry name" value="ZN2_CY6_FUNGAL_2"/>
    <property type="match status" value="1"/>
</dbReference>
<sequence>MVGVPTSKGCSTCRTRSIKCDEARPSCSQCRRGGRKCPGYRIRSKFVDESAKFQAEACRKTSRDVPSGSNVGSLNMLSLTGFRSEFRSLEREGIVATFVQDLFPIGRLTVQHSFIGSWLWHIPQILHKNRPIDLAAESLALAYFAKKASSNEMLIRSRNTYANALRSLSNAVLDHRSRFTSETLCAALLLVHFENFVTIGGKSWITHTGGVGRLIEIRGPHRHCTGLDNAMLMASRGYLISQAVATGTGCFLDGDEWKNIRVHDTNFPLMPRNYDIYHEGLNYFANIPGLMKNFKRRSSGDLSVHHALIYSEAKNVRSAMVEWFAKLQSNARLPIRILLPLPPGPHIIFPSIYEYRDIVTATFVVNYSAYLLQVNNMLDSLENSNHYLADNISLSKDICMSAAYCSRGGFCGTQAMAHALPLALSALPECYAGWIQRQINVFERVRESFTLRSAFLADEGITKG</sequence>
<proteinExistence type="predicted"/>
<keyword evidence="1" id="KW-0539">Nucleus</keyword>
<dbReference type="PANTHER" id="PTHR38111">
    <property type="entry name" value="ZN(2)-C6 FUNGAL-TYPE DOMAIN-CONTAINING PROTEIN-RELATED"/>
    <property type="match status" value="1"/>
</dbReference>
<protein>
    <recommendedName>
        <fullName evidence="2">Zn(2)-C6 fungal-type domain-containing protein</fullName>
    </recommendedName>
</protein>
<dbReference type="CDD" id="cd00067">
    <property type="entry name" value="GAL4"/>
    <property type="match status" value="1"/>
</dbReference>
<accession>A0A1Y1YQI9</accession>
<dbReference type="InterPro" id="IPR021858">
    <property type="entry name" value="Fun_TF"/>
</dbReference>
<dbReference type="Pfam" id="PF00172">
    <property type="entry name" value="Zn_clus"/>
    <property type="match status" value="1"/>
</dbReference>
<dbReference type="InterPro" id="IPR053178">
    <property type="entry name" value="Osmoadaptation_assoc"/>
</dbReference>
<comment type="caution">
    <text evidence="3">The sequence shown here is derived from an EMBL/GenBank/DDBJ whole genome shotgun (WGS) entry which is preliminary data.</text>
</comment>
<dbReference type="GO" id="GO:0000981">
    <property type="term" value="F:DNA-binding transcription factor activity, RNA polymerase II-specific"/>
    <property type="evidence" value="ECO:0007669"/>
    <property type="project" value="InterPro"/>
</dbReference>
<evidence type="ECO:0000313" key="3">
    <source>
        <dbReference type="EMBL" id="ORY00298.1"/>
    </source>
</evidence>
<dbReference type="SMART" id="SM00066">
    <property type="entry name" value="GAL4"/>
    <property type="match status" value="1"/>
</dbReference>
<dbReference type="Gene3D" id="4.10.240.10">
    <property type="entry name" value="Zn(2)-C6 fungal-type DNA-binding domain"/>
    <property type="match status" value="1"/>
</dbReference>
<evidence type="ECO:0000256" key="1">
    <source>
        <dbReference type="ARBA" id="ARBA00023242"/>
    </source>
</evidence>
<organism evidence="3 4">
    <name type="scientific">Clohesyomyces aquaticus</name>
    <dbReference type="NCBI Taxonomy" id="1231657"/>
    <lineage>
        <taxon>Eukaryota</taxon>
        <taxon>Fungi</taxon>
        <taxon>Dikarya</taxon>
        <taxon>Ascomycota</taxon>
        <taxon>Pezizomycotina</taxon>
        <taxon>Dothideomycetes</taxon>
        <taxon>Pleosporomycetidae</taxon>
        <taxon>Pleosporales</taxon>
        <taxon>Lindgomycetaceae</taxon>
        <taxon>Clohesyomyces</taxon>
    </lineage>
</organism>
<evidence type="ECO:0000259" key="2">
    <source>
        <dbReference type="PROSITE" id="PS50048"/>
    </source>
</evidence>
<dbReference type="EMBL" id="MCFA01000185">
    <property type="protein sequence ID" value="ORY00298.1"/>
    <property type="molecule type" value="Genomic_DNA"/>
</dbReference>
<dbReference type="SUPFAM" id="SSF57701">
    <property type="entry name" value="Zn2/Cys6 DNA-binding domain"/>
    <property type="match status" value="1"/>
</dbReference>
<keyword evidence="4" id="KW-1185">Reference proteome</keyword>
<reference evidence="3 4" key="1">
    <citation type="submission" date="2016-07" db="EMBL/GenBank/DDBJ databases">
        <title>Pervasive Adenine N6-methylation of Active Genes in Fungi.</title>
        <authorList>
            <consortium name="DOE Joint Genome Institute"/>
            <person name="Mondo S.J."/>
            <person name="Dannebaum R.O."/>
            <person name="Kuo R.C."/>
            <person name="Labutti K."/>
            <person name="Haridas S."/>
            <person name="Kuo A."/>
            <person name="Salamov A."/>
            <person name="Ahrendt S.R."/>
            <person name="Lipzen A."/>
            <person name="Sullivan W."/>
            <person name="Andreopoulos W.B."/>
            <person name="Clum A."/>
            <person name="Lindquist E."/>
            <person name="Daum C."/>
            <person name="Ramamoorthy G.K."/>
            <person name="Gryganskyi A."/>
            <person name="Culley D."/>
            <person name="Magnuson J.K."/>
            <person name="James T.Y."/>
            <person name="O'Malley M.A."/>
            <person name="Stajich J.E."/>
            <person name="Spatafora J.W."/>
            <person name="Visel A."/>
            <person name="Grigoriev I.V."/>
        </authorList>
    </citation>
    <scope>NUCLEOTIDE SEQUENCE [LARGE SCALE GENOMIC DNA]</scope>
    <source>
        <strain evidence="3 4">CBS 115471</strain>
    </source>
</reference>
<dbReference type="Pfam" id="PF11951">
    <property type="entry name" value="Fungal_trans_2"/>
    <property type="match status" value="1"/>
</dbReference>
<gene>
    <name evidence="3" type="ORF">BCR34DRAFT_114221</name>
</gene>
<dbReference type="AlphaFoldDB" id="A0A1Y1YQI9"/>